<sequence>MAFGEVGASEKIAGRVPQHVSLAVLLKLNSALRRSVFSRKFYQEVTDKVLSSPATIDANLYFICYSTLLASTVLNNKPKIRAFLSQQRYKLALVIDSVFKRVTGTSLAGSDNKWISRAFAEPRHGSNGQSKDKQEPVSRLAVHLKAVSSYLSDVRIFNRLADSIKYMPWIIDECLALLNPASPTPIVDRIVNLSQALNCLVLELLENVGWLTDHNWIGTADNTYWCYLTYVWCSRIWGLYIVLEIAELVRRVPMSKWDRNWKISMIKQLTSLPLAVHWSLYEGCLSPFWVGLFGSGTSWWNFINVWRTVNLD</sequence>
<dbReference type="PANTHER" id="PTHR12652:SF25">
    <property type="entry name" value="MICROBODY (PEROXISOME) PROLIFERATION PROTEIN PEROXIN 11C (EUROFUNG)"/>
    <property type="match status" value="1"/>
</dbReference>
<dbReference type="STRING" id="559304.G8YTU8"/>
<dbReference type="PANTHER" id="PTHR12652">
    <property type="entry name" value="PEROXISOMAL BIOGENESIS FACTOR 11"/>
    <property type="match status" value="1"/>
</dbReference>
<dbReference type="AlphaFoldDB" id="G8YTU8"/>
<accession>G8YTU8</accession>
<reference evidence="2" key="1">
    <citation type="submission" date="2011-10" db="EMBL/GenBank/DDBJ databases">
        <authorList>
            <person name="Genoscope - CEA"/>
        </authorList>
    </citation>
    <scope>NUCLEOTIDE SEQUENCE</scope>
    <source>
        <strain evidence="2">CBS 7064</strain>
    </source>
</reference>
<name>G8YTU8_PICSO</name>
<dbReference type="OrthoDB" id="10005898at2759"/>
<keyword evidence="3" id="KW-1185">Reference proteome</keyword>
<evidence type="ECO:0000313" key="3">
    <source>
        <dbReference type="Proteomes" id="UP000005222"/>
    </source>
</evidence>
<protein>
    <submittedName>
        <fullName evidence="2">Piso0_000382 protein</fullName>
    </submittedName>
</protein>
<proteinExistence type="predicted"/>
<gene>
    <name evidence="2" type="primary">Piso0_000382</name>
    <name evidence="1" type="ORF">GNLVRS01_PISO0A08118g</name>
    <name evidence="2" type="ORF">GNLVRS01_PISO0B08185g</name>
</gene>
<reference evidence="3" key="2">
    <citation type="journal article" date="2012" name="G3 (Bethesda)">
        <title>Pichia sorbitophila, an interspecies yeast hybrid reveals early steps of genome resolution following polyploidization.</title>
        <authorList>
            <person name="Leh Louis V."/>
            <person name="Despons L."/>
            <person name="Friedrich A."/>
            <person name="Martin T."/>
            <person name="Durrens P."/>
            <person name="Casaregola S."/>
            <person name="Neuveglise C."/>
            <person name="Fairhead C."/>
            <person name="Marck C."/>
            <person name="Cruz J.A."/>
            <person name="Straub M.L."/>
            <person name="Kugler V."/>
            <person name="Sacerdot C."/>
            <person name="Uzunov Z."/>
            <person name="Thierry A."/>
            <person name="Weiss S."/>
            <person name="Bleykasten C."/>
            <person name="De Montigny J."/>
            <person name="Jacques N."/>
            <person name="Jung P."/>
            <person name="Lemaire M."/>
            <person name="Mallet S."/>
            <person name="Morel G."/>
            <person name="Richard G.F."/>
            <person name="Sarkar A."/>
            <person name="Savel G."/>
            <person name="Schacherer J."/>
            <person name="Seret M.L."/>
            <person name="Talla E."/>
            <person name="Samson G."/>
            <person name="Jubin C."/>
            <person name="Poulain J."/>
            <person name="Vacherie B."/>
            <person name="Barbe V."/>
            <person name="Pelletier E."/>
            <person name="Sherman D.J."/>
            <person name="Westhof E."/>
            <person name="Weissenbach J."/>
            <person name="Baret P.V."/>
            <person name="Wincker P."/>
            <person name="Gaillardin C."/>
            <person name="Dujon B."/>
            <person name="Souciet J.L."/>
        </authorList>
    </citation>
    <scope>NUCLEOTIDE SEQUENCE [LARGE SCALE GENOMIC DNA]</scope>
    <source>
        <strain evidence="3">ATCC MYA-4447 / BCRC 22081 / CBS 7064 / NBRC 10061 / NRRL Y-12695</strain>
    </source>
</reference>
<dbReference type="HOGENOM" id="CLU_082765_0_0_1"/>
<dbReference type="Proteomes" id="UP000005222">
    <property type="component" value="Chromosome B"/>
</dbReference>
<dbReference type="EMBL" id="FO082059">
    <property type="protein sequence ID" value="CCE72788.1"/>
    <property type="molecule type" value="Genomic_DNA"/>
</dbReference>
<organism evidence="2 3">
    <name type="scientific">Pichia sorbitophila (strain ATCC MYA-4447 / BCRC 22081 / CBS 7064 / NBRC 10061 / NRRL Y-12695)</name>
    <name type="common">Hybrid yeast</name>
    <dbReference type="NCBI Taxonomy" id="559304"/>
    <lineage>
        <taxon>Eukaryota</taxon>
        <taxon>Fungi</taxon>
        <taxon>Dikarya</taxon>
        <taxon>Ascomycota</taxon>
        <taxon>Saccharomycotina</taxon>
        <taxon>Pichiomycetes</taxon>
        <taxon>Debaryomycetaceae</taxon>
        <taxon>Millerozyma</taxon>
    </lineage>
</organism>
<dbReference type="InParanoid" id="G8YTU8"/>
<dbReference type="EMBL" id="FO082058">
    <property type="protein sequence ID" value="CCE73349.1"/>
    <property type="molecule type" value="Genomic_DNA"/>
</dbReference>
<dbReference type="OMA" id="GASWWGF"/>
<dbReference type="Proteomes" id="UP000005222">
    <property type="component" value="Chromosome A"/>
</dbReference>
<evidence type="ECO:0000313" key="2">
    <source>
        <dbReference type="EMBL" id="CCE73349.1"/>
    </source>
</evidence>
<evidence type="ECO:0000313" key="1">
    <source>
        <dbReference type="EMBL" id="CCE72788.1"/>
    </source>
</evidence>
<dbReference type="eggNOG" id="ENOG502S1P2">
    <property type="taxonomic scope" value="Eukaryota"/>
</dbReference>